<accession>A0A498D1X3</accession>
<dbReference type="Proteomes" id="UP000267166">
    <property type="component" value="Unassembled WGS sequence"/>
</dbReference>
<proteinExistence type="predicted"/>
<evidence type="ECO:0000313" key="3">
    <source>
        <dbReference type="Proteomes" id="UP000267166"/>
    </source>
</evidence>
<dbReference type="AlphaFoldDB" id="A0A498D1X3"/>
<keyword evidence="4" id="KW-1185">Reference proteome</keyword>
<organism evidence="1 3">
    <name type="scientific">Acinetobacter cumulans</name>
    <dbReference type="NCBI Taxonomy" id="2136182"/>
    <lineage>
        <taxon>Bacteria</taxon>
        <taxon>Pseudomonadati</taxon>
        <taxon>Pseudomonadota</taxon>
        <taxon>Gammaproteobacteria</taxon>
        <taxon>Moraxellales</taxon>
        <taxon>Moraxellaceae</taxon>
        <taxon>Acinetobacter</taxon>
    </lineage>
</organism>
<dbReference type="EMBL" id="RCHE01000008">
    <property type="protein sequence ID" value="RLL48624.1"/>
    <property type="molecule type" value="Genomic_DNA"/>
</dbReference>
<name>A0A498D1X3_9GAMM</name>
<sequence length="197" mass="22531">MKQLLIAFTCLALLIWTWHAYFREIPHLEQPGVLKNFQLETRGEFSGDFTVEGQRFYSAQRSALFRASAWVGEYNDLAYLSNVDVLLVQGMLAKANNLKKVDFNQHSRCYEFQLKPNSGLTADQVRADSLNVSAIAANERITKQLRRLKPGQHVKLQGQYVNVQQLKTGKRFVTGMNIPRPRPQCSIVKITYIQLLS</sequence>
<gene>
    <name evidence="2" type="ORF">D9K79_05360</name>
    <name evidence="1" type="ORF">D9K80_06765</name>
</gene>
<comment type="caution">
    <text evidence="1">The sequence shown here is derived from an EMBL/GenBank/DDBJ whole genome shotgun (WGS) entry which is preliminary data.</text>
</comment>
<dbReference type="EMBL" id="RCHD01000012">
    <property type="protein sequence ID" value="RLL36023.1"/>
    <property type="molecule type" value="Genomic_DNA"/>
</dbReference>
<dbReference type="RefSeq" id="WP_106983990.1">
    <property type="nucleotide sequence ID" value="NZ_CP035934.2"/>
</dbReference>
<protein>
    <submittedName>
        <fullName evidence="1">Uncharacterized protein</fullName>
    </submittedName>
</protein>
<evidence type="ECO:0000313" key="4">
    <source>
        <dbReference type="Proteomes" id="UP000273105"/>
    </source>
</evidence>
<reference evidence="3 4" key="1">
    <citation type="submission" date="2018-09" db="EMBL/GenBank/DDBJ databases">
        <title>The draft genome of Acinetobacter sp. strains.</title>
        <authorList>
            <person name="Qin J."/>
            <person name="Feng Y."/>
            <person name="Zong Z."/>
        </authorList>
    </citation>
    <scope>NUCLEOTIDE SEQUENCE [LARGE SCALE GENOMIC DNA]</scope>
    <source>
        <strain evidence="2 4">WCHAc060001</strain>
        <strain evidence="1 3">WCHAc060003</strain>
    </source>
</reference>
<dbReference type="Proteomes" id="UP000273105">
    <property type="component" value="Unassembled WGS sequence"/>
</dbReference>
<evidence type="ECO:0000313" key="2">
    <source>
        <dbReference type="EMBL" id="RLL48624.1"/>
    </source>
</evidence>
<evidence type="ECO:0000313" key="1">
    <source>
        <dbReference type="EMBL" id="RLL36023.1"/>
    </source>
</evidence>